<keyword evidence="7" id="KW-1185">Reference proteome</keyword>
<protein>
    <recommendedName>
        <fullName evidence="5">Thioredoxin domain-containing protein</fullName>
    </recommendedName>
</protein>
<dbReference type="Proteomes" id="UP000187209">
    <property type="component" value="Unassembled WGS sequence"/>
</dbReference>
<evidence type="ECO:0000256" key="2">
    <source>
        <dbReference type="ARBA" id="ARBA00022729"/>
    </source>
</evidence>
<organism evidence="6 7">
    <name type="scientific">Stentor coeruleus</name>
    <dbReference type="NCBI Taxonomy" id="5963"/>
    <lineage>
        <taxon>Eukaryota</taxon>
        <taxon>Sar</taxon>
        <taxon>Alveolata</taxon>
        <taxon>Ciliophora</taxon>
        <taxon>Postciliodesmatophora</taxon>
        <taxon>Heterotrichea</taxon>
        <taxon>Heterotrichida</taxon>
        <taxon>Stentoridae</taxon>
        <taxon>Stentor</taxon>
    </lineage>
</organism>
<dbReference type="SUPFAM" id="SSF52833">
    <property type="entry name" value="Thioredoxin-like"/>
    <property type="match status" value="4"/>
</dbReference>
<keyword evidence="4" id="KW-0676">Redox-active center</keyword>
<evidence type="ECO:0000256" key="1">
    <source>
        <dbReference type="ARBA" id="ARBA00006347"/>
    </source>
</evidence>
<accession>A0A1R2CC89</accession>
<dbReference type="GO" id="GO:0006457">
    <property type="term" value="P:protein folding"/>
    <property type="evidence" value="ECO:0007669"/>
    <property type="project" value="TreeGrafter"/>
</dbReference>
<dbReference type="Pfam" id="PF13848">
    <property type="entry name" value="Thioredoxin_6"/>
    <property type="match status" value="1"/>
</dbReference>
<dbReference type="CDD" id="cd02961">
    <property type="entry name" value="PDI_a_family"/>
    <property type="match status" value="1"/>
</dbReference>
<evidence type="ECO:0000313" key="7">
    <source>
        <dbReference type="Proteomes" id="UP000187209"/>
    </source>
</evidence>
<gene>
    <name evidence="6" type="ORF">SteCoe_11834</name>
</gene>
<name>A0A1R2CC89_9CILI</name>
<dbReference type="Gene3D" id="3.40.30.10">
    <property type="entry name" value="Glutaredoxin"/>
    <property type="match status" value="4"/>
</dbReference>
<dbReference type="InterPro" id="IPR013766">
    <property type="entry name" value="Thioredoxin_domain"/>
</dbReference>
<dbReference type="PANTHER" id="PTHR18929">
    <property type="entry name" value="PROTEIN DISULFIDE ISOMERASE"/>
    <property type="match status" value="1"/>
</dbReference>
<dbReference type="OrthoDB" id="72053at2759"/>
<dbReference type="InterPro" id="IPR017937">
    <property type="entry name" value="Thioredoxin_CS"/>
</dbReference>
<reference evidence="6 7" key="1">
    <citation type="submission" date="2016-11" db="EMBL/GenBank/DDBJ databases">
        <title>The macronuclear genome of Stentor coeruleus: a giant cell with tiny introns.</title>
        <authorList>
            <person name="Slabodnick M."/>
            <person name="Ruby J.G."/>
            <person name="Reiff S.B."/>
            <person name="Swart E.C."/>
            <person name="Gosai S."/>
            <person name="Prabakaran S."/>
            <person name="Witkowska E."/>
            <person name="Larue G.E."/>
            <person name="Fisher S."/>
            <person name="Freeman R.M."/>
            <person name="Gunawardena J."/>
            <person name="Chu W."/>
            <person name="Stover N.A."/>
            <person name="Gregory B.D."/>
            <person name="Nowacki M."/>
            <person name="Derisi J."/>
            <person name="Roy S.W."/>
            <person name="Marshall W.F."/>
            <person name="Sood P."/>
        </authorList>
    </citation>
    <scope>NUCLEOTIDE SEQUENCE [LARGE SCALE GENOMIC DNA]</scope>
    <source>
        <strain evidence="6">WM001</strain>
    </source>
</reference>
<dbReference type="PROSITE" id="PS51352">
    <property type="entry name" value="THIOREDOXIN_2"/>
    <property type="match status" value="1"/>
</dbReference>
<comment type="caution">
    <text evidence="6">The sequence shown here is derived from an EMBL/GenBank/DDBJ whole genome shotgun (WGS) entry which is preliminary data.</text>
</comment>
<dbReference type="Pfam" id="PF00085">
    <property type="entry name" value="Thioredoxin"/>
    <property type="match status" value="1"/>
</dbReference>
<evidence type="ECO:0000256" key="3">
    <source>
        <dbReference type="ARBA" id="ARBA00023157"/>
    </source>
</evidence>
<sequence>MLIFLLIGFSLGKIPEEDGVLVLDAETFPNALQKAPKLMVEFYAPWCEHCKKLAPEYSKAAAELRKHKVRLGKIDGDSHRDLVDKYKVKGYPTLIYFVDGVPFEYNGMPTAEGIIDWVLKRQEKKIHLLNSTDSIEDLSSSIPILCVFFGLSSNNERSVFEFAAYNVQGVAFYETPHEIHASQYSLTQPKILGFRNGIHEKYEGSFSTVDLSKFLEGLKPAKIHEFNDDTAKRIFDYQSTAFFLLCNDDDLELYENTLRSLSEEYKTEFIFTSADLSKPGNPTKLAGALGIQAQEMPLAVIIDFDKAFNKYRKSSTDFQELKKFIEEYKGKELEAYLKSQEIPEEEYENSVRVIVGKNHNDVVNDIEKDVLVLYCTYDHPKCIEFIPMYERLAKDTKRWEGFLPCKMDLAYNEVIGIRPRFIPHIVLYTKEDKEGMVYSGEFTKGAVKNFLRGIIRKESLDL</sequence>
<dbReference type="GO" id="GO:0005783">
    <property type="term" value="C:endoplasmic reticulum"/>
    <property type="evidence" value="ECO:0007669"/>
    <property type="project" value="TreeGrafter"/>
</dbReference>
<dbReference type="PROSITE" id="PS00194">
    <property type="entry name" value="THIOREDOXIN_1"/>
    <property type="match status" value="1"/>
</dbReference>
<keyword evidence="2" id="KW-0732">Signal</keyword>
<dbReference type="PRINTS" id="PR00421">
    <property type="entry name" value="THIOREDOXIN"/>
</dbReference>
<feature type="domain" description="Thioredoxin" evidence="5">
    <location>
        <begin position="1"/>
        <end position="123"/>
    </location>
</feature>
<evidence type="ECO:0000256" key="4">
    <source>
        <dbReference type="ARBA" id="ARBA00023284"/>
    </source>
</evidence>
<dbReference type="GO" id="GO:0003756">
    <property type="term" value="F:protein disulfide isomerase activity"/>
    <property type="evidence" value="ECO:0007669"/>
    <property type="project" value="TreeGrafter"/>
</dbReference>
<evidence type="ECO:0000313" key="6">
    <source>
        <dbReference type="EMBL" id="OMJ86619.1"/>
    </source>
</evidence>
<dbReference type="EMBL" id="MPUH01000200">
    <property type="protein sequence ID" value="OMJ86619.1"/>
    <property type="molecule type" value="Genomic_DNA"/>
</dbReference>
<proteinExistence type="inferred from homology"/>
<dbReference type="InterPro" id="IPR036249">
    <property type="entry name" value="Thioredoxin-like_sf"/>
</dbReference>
<dbReference type="FunFam" id="3.40.30.10:FF:000107">
    <property type="entry name" value="Protein disulfide-isomerase 5-2"/>
    <property type="match status" value="1"/>
</dbReference>
<dbReference type="AlphaFoldDB" id="A0A1R2CC89"/>
<dbReference type="GO" id="GO:0034976">
    <property type="term" value="P:response to endoplasmic reticulum stress"/>
    <property type="evidence" value="ECO:0007669"/>
    <property type="project" value="TreeGrafter"/>
</dbReference>
<keyword evidence="3" id="KW-1015">Disulfide bond</keyword>
<comment type="similarity">
    <text evidence="1">Belongs to the protein disulfide isomerase family.</text>
</comment>
<evidence type="ECO:0000259" key="5">
    <source>
        <dbReference type="PROSITE" id="PS51352"/>
    </source>
</evidence>